<accession>A0A4Q0MII1</accession>
<feature type="transmembrane region" description="Helical" evidence="1">
    <location>
        <begin position="135"/>
        <end position="162"/>
    </location>
</feature>
<reference evidence="3 4" key="1">
    <citation type="submission" date="2018-12" db="EMBL/GenBank/DDBJ databases">
        <title>bacterium Hansschlegelia zhihuaiae S113.</title>
        <authorList>
            <person name="He J."/>
        </authorList>
    </citation>
    <scope>NUCLEOTIDE SEQUENCE [LARGE SCALE GENOMIC DNA]</scope>
    <source>
        <strain evidence="3 4">S 113</strain>
    </source>
</reference>
<dbReference type="Proteomes" id="UP000289708">
    <property type="component" value="Unassembled WGS sequence"/>
</dbReference>
<dbReference type="InterPro" id="IPR039447">
    <property type="entry name" value="UreH-like_TM_dom"/>
</dbReference>
<dbReference type="RefSeq" id="WP_128777716.1">
    <property type="nucleotide sequence ID" value="NZ_RYFI01000010.1"/>
</dbReference>
<keyword evidence="4" id="KW-1185">Reference proteome</keyword>
<keyword evidence="1" id="KW-0472">Membrane</keyword>
<dbReference type="PANTHER" id="PTHR42208:SF1">
    <property type="entry name" value="HEAVY METAL TRANSPORTER"/>
    <property type="match status" value="1"/>
</dbReference>
<name>A0A4Q0MII1_9HYPH</name>
<dbReference type="OrthoDB" id="5574095at2"/>
<feature type="transmembrane region" description="Helical" evidence="1">
    <location>
        <begin position="93"/>
        <end position="115"/>
    </location>
</feature>
<feature type="transmembrane region" description="Helical" evidence="1">
    <location>
        <begin position="213"/>
        <end position="234"/>
    </location>
</feature>
<organism evidence="3 4">
    <name type="scientific">Hansschlegelia zhihuaiae</name>
    <dbReference type="NCBI Taxonomy" id="405005"/>
    <lineage>
        <taxon>Bacteria</taxon>
        <taxon>Pseudomonadati</taxon>
        <taxon>Pseudomonadota</taxon>
        <taxon>Alphaproteobacteria</taxon>
        <taxon>Hyphomicrobiales</taxon>
        <taxon>Methylopilaceae</taxon>
        <taxon>Hansschlegelia</taxon>
    </lineage>
</organism>
<evidence type="ECO:0000313" key="4">
    <source>
        <dbReference type="Proteomes" id="UP000289708"/>
    </source>
</evidence>
<keyword evidence="1" id="KW-1133">Transmembrane helix</keyword>
<dbReference type="PANTHER" id="PTHR42208">
    <property type="entry name" value="HEAVY METAL TRANSPORTER-RELATED"/>
    <property type="match status" value="1"/>
</dbReference>
<evidence type="ECO:0000259" key="2">
    <source>
        <dbReference type="Pfam" id="PF13386"/>
    </source>
</evidence>
<gene>
    <name evidence="3" type="ORF">EK403_11925</name>
</gene>
<feature type="transmembrane region" description="Helical" evidence="1">
    <location>
        <begin position="60"/>
        <end position="81"/>
    </location>
</feature>
<sequence>MVGDAGALTFAGGFLMGLASSLHCASMCGGVASAMMFSFAASDTAGARQLALGLTQAGRAAGYVLAGGATATIGAPVISALDHAGGLIALRWASAAMLAWIGLATLGLVPPLRVLHGFAARLRLPTSYVAGAPGIVIWAPFLSGLGWSFTPCPMVLAALVYAGLSGTSLSGMQVMAGFALGTMPAVVACALGMDRLRSAARRPAARISVGLGLVGLGLASAAAPLSGGILGLCLTSF</sequence>
<protein>
    <submittedName>
        <fullName evidence="3">Sulfite exporter TauE/SafE family protein</fullName>
    </submittedName>
</protein>
<comment type="caution">
    <text evidence="3">The sequence shown here is derived from an EMBL/GenBank/DDBJ whole genome shotgun (WGS) entry which is preliminary data.</text>
</comment>
<feature type="transmembrane region" description="Helical" evidence="1">
    <location>
        <begin position="174"/>
        <end position="193"/>
    </location>
</feature>
<keyword evidence="1" id="KW-0812">Transmembrane</keyword>
<dbReference type="EMBL" id="RYFI01000010">
    <property type="protein sequence ID" value="RXF73185.1"/>
    <property type="molecule type" value="Genomic_DNA"/>
</dbReference>
<proteinExistence type="predicted"/>
<dbReference type="Pfam" id="PF13386">
    <property type="entry name" value="DsbD_2"/>
    <property type="match status" value="1"/>
</dbReference>
<evidence type="ECO:0000256" key="1">
    <source>
        <dbReference type="SAM" id="Phobius"/>
    </source>
</evidence>
<feature type="domain" description="Urease accessory protein UreH-like transmembrane" evidence="2">
    <location>
        <begin position="14"/>
        <end position="217"/>
    </location>
</feature>
<dbReference type="AlphaFoldDB" id="A0A4Q0MII1"/>
<evidence type="ECO:0000313" key="3">
    <source>
        <dbReference type="EMBL" id="RXF73185.1"/>
    </source>
</evidence>